<reference evidence="1 2" key="1">
    <citation type="journal article" date="2015" name="Infect. Genet. Evol.">
        <title>Genomic sequences of six botulinum neurotoxin-producing strains representing three clostridial species illustrate the mobility and diversity of botulinum neurotoxin genes.</title>
        <authorList>
            <person name="Smith T.J."/>
            <person name="Hill K.K."/>
            <person name="Xie G."/>
            <person name="Foley B.T."/>
            <person name="Williamson C.H."/>
            <person name="Foster J.T."/>
            <person name="Johnson S.L."/>
            <person name="Chertkov O."/>
            <person name="Teshima H."/>
            <person name="Gibbons H.S."/>
            <person name="Johnsky L.A."/>
            <person name="Karavis M.A."/>
            <person name="Smith L.A."/>
        </authorList>
    </citation>
    <scope>NUCLEOTIDE SEQUENCE [LARGE SCALE GENOMIC DNA]</scope>
    <source>
        <strain evidence="1">Sullivan</strain>
    </source>
</reference>
<dbReference type="eggNOG" id="ENOG50337P8">
    <property type="taxonomic scope" value="Bacteria"/>
</dbReference>
<dbReference type="HOGENOM" id="CLU_181361_0_0_9"/>
<proteinExistence type="predicted"/>
<name>A0A0A7FZM9_9CLOT</name>
<dbReference type="AlphaFoldDB" id="A0A0A7FZM9"/>
<evidence type="ECO:0000313" key="1">
    <source>
        <dbReference type="EMBL" id="AIY85089.1"/>
    </source>
</evidence>
<gene>
    <name evidence="1" type="ORF">U729_561</name>
</gene>
<evidence type="ECO:0000313" key="2">
    <source>
        <dbReference type="Proteomes" id="UP000030635"/>
    </source>
</evidence>
<dbReference type="EMBL" id="CP006905">
    <property type="protein sequence ID" value="AIY85089.1"/>
    <property type="molecule type" value="Genomic_DNA"/>
</dbReference>
<protein>
    <submittedName>
        <fullName evidence="1">Uncharacterized protein</fullName>
    </submittedName>
</protein>
<dbReference type="STRING" id="1561.NPD11_2430"/>
<accession>A0A0A7FZM9</accession>
<dbReference type="Proteomes" id="UP000030635">
    <property type="component" value="Chromosome"/>
</dbReference>
<dbReference type="KEGG" id="cbv:U729_561"/>
<organism evidence="1 2">
    <name type="scientific">Clostridium baratii str. Sullivan</name>
    <dbReference type="NCBI Taxonomy" id="1415775"/>
    <lineage>
        <taxon>Bacteria</taxon>
        <taxon>Bacillati</taxon>
        <taxon>Bacillota</taxon>
        <taxon>Clostridia</taxon>
        <taxon>Eubacteriales</taxon>
        <taxon>Clostridiaceae</taxon>
        <taxon>Clostridium</taxon>
    </lineage>
</organism>
<keyword evidence="2" id="KW-1185">Reference proteome</keyword>
<sequence>MQNVEEKNQDKAKELLNESFAKQDNGTFNAEYMAEFIPRMLKLIKPGSVEQVKNIMMNHKA</sequence>
<dbReference type="RefSeq" id="WP_242851911.1">
    <property type="nucleotide sequence ID" value="NZ_CP006905.1"/>
</dbReference>